<feature type="non-terminal residue" evidence="3">
    <location>
        <position position="1"/>
    </location>
</feature>
<keyword evidence="1" id="KW-0175">Coiled coil</keyword>
<evidence type="ECO:0000256" key="2">
    <source>
        <dbReference type="SAM" id="MobiDB-lite"/>
    </source>
</evidence>
<protein>
    <submittedName>
        <fullName evidence="3">Uncharacterized protein</fullName>
    </submittedName>
</protein>
<feature type="region of interest" description="Disordered" evidence="2">
    <location>
        <begin position="133"/>
        <end position="153"/>
    </location>
</feature>
<dbReference type="Proteomes" id="UP000232722">
    <property type="component" value="Unassembled WGS sequence"/>
</dbReference>
<feature type="coiled-coil region" evidence="1">
    <location>
        <begin position="7"/>
        <end position="55"/>
    </location>
</feature>
<evidence type="ECO:0000313" key="3">
    <source>
        <dbReference type="EMBL" id="PKB93219.1"/>
    </source>
</evidence>
<name>A0A2N0NFA2_9GLOM</name>
<evidence type="ECO:0000313" key="4">
    <source>
        <dbReference type="Proteomes" id="UP000232722"/>
    </source>
</evidence>
<evidence type="ECO:0000256" key="1">
    <source>
        <dbReference type="SAM" id="Coils"/>
    </source>
</evidence>
<sequence length="153" mass="17622">CNNTISRELEEEKLRRIETEVKEKERIITNKDEEIDKYKETITNLENRKSQGSREEKGDVSDVSIKCIGIKCSWYIFIKGKLSCCACDQTDPKESKEAWSKGTHQGLKLCAVYCDEPFMVFTFFLRNPEATSRSRNEAVARTQAFRPRGPLSS</sequence>
<reference evidence="3 4" key="2">
    <citation type="submission" date="2017-09" db="EMBL/GenBank/DDBJ databases">
        <title>Extensive intraspecific genome diversity in a model arbuscular mycorrhizal fungus.</title>
        <authorList>
            <person name="Chen E.C."/>
            <person name="Morin E."/>
            <person name="Beaudet D."/>
            <person name="Noel J."/>
            <person name="Ndikumana S."/>
            <person name="Charron P."/>
            <person name="St-Onge C."/>
            <person name="Giorgi J."/>
            <person name="Grigoriev I.V."/>
            <person name="Roux C."/>
            <person name="Martin F.M."/>
            <person name="Corradi N."/>
        </authorList>
    </citation>
    <scope>NUCLEOTIDE SEQUENCE [LARGE SCALE GENOMIC DNA]</scope>
    <source>
        <strain evidence="3 4">A5</strain>
    </source>
</reference>
<accession>A0A2N0NFA2</accession>
<gene>
    <name evidence="3" type="ORF">RhiirA5_441979</name>
</gene>
<organism evidence="3 4">
    <name type="scientific">Rhizophagus irregularis</name>
    <dbReference type="NCBI Taxonomy" id="588596"/>
    <lineage>
        <taxon>Eukaryota</taxon>
        <taxon>Fungi</taxon>
        <taxon>Fungi incertae sedis</taxon>
        <taxon>Mucoromycota</taxon>
        <taxon>Glomeromycotina</taxon>
        <taxon>Glomeromycetes</taxon>
        <taxon>Glomerales</taxon>
        <taxon>Glomeraceae</taxon>
        <taxon>Rhizophagus</taxon>
    </lineage>
</organism>
<dbReference type="AlphaFoldDB" id="A0A2N0NFA2"/>
<dbReference type="EMBL" id="LLXJ01008641">
    <property type="protein sequence ID" value="PKB93219.1"/>
    <property type="molecule type" value="Genomic_DNA"/>
</dbReference>
<comment type="caution">
    <text evidence="3">The sequence shown here is derived from an EMBL/GenBank/DDBJ whole genome shotgun (WGS) entry which is preliminary data.</text>
</comment>
<proteinExistence type="predicted"/>
<reference evidence="3 4" key="1">
    <citation type="submission" date="2016-04" db="EMBL/GenBank/DDBJ databases">
        <title>Genome analyses suggest a sexual origin of heterokaryosis in a supposedly ancient asexual fungus.</title>
        <authorList>
            <person name="Ropars J."/>
            <person name="Sedzielewska K."/>
            <person name="Noel J."/>
            <person name="Charron P."/>
            <person name="Farinelli L."/>
            <person name="Marton T."/>
            <person name="Kruger M."/>
            <person name="Pelin A."/>
            <person name="Brachmann A."/>
            <person name="Corradi N."/>
        </authorList>
    </citation>
    <scope>NUCLEOTIDE SEQUENCE [LARGE SCALE GENOMIC DNA]</scope>
    <source>
        <strain evidence="3 4">A5</strain>
    </source>
</reference>